<protein>
    <submittedName>
        <fullName evidence="1">DNA polymerase-3 subunit delta</fullName>
        <ecNumber evidence="1">2.7.7.7</ecNumber>
    </submittedName>
</protein>
<dbReference type="PANTHER" id="PTHR11669:SF8">
    <property type="entry name" value="DNA POLYMERASE III SUBUNIT DELTA"/>
    <property type="match status" value="1"/>
</dbReference>
<keyword evidence="2" id="KW-1185">Reference proteome</keyword>
<gene>
    <name evidence="1" type="ORF">HNQ47_001864</name>
</gene>
<comment type="caution">
    <text evidence="1">The sequence shown here is derived from an EMBL/GenBank/DDBJ whole genome shotgun (WGS) entry which is preliminary data.</text>
</comment>
<accession>A0A7W8FYA9</accession>
<evidence type="ECO:0000313" key="1">
    <source>
        <dbReference type="EMBL" id="MBB5183817.1"/>
    </source>
</evidence>
<organism evidence="1 2">
    <name type="scientific">Catenisphaera adipataccumulans</name>
    <dbReference type="NCBI Taxonomy" id="700500"/>
    <lineage>
        <taxon>Bacteria</taxon>
        <taxon>Bacillati</taxon>
        <taxon>Bacillota</taxon>
        <taxon>Erysipelotrichia</taxon>
        <taxon>Erysipelotrichales</taxon>
        <taxon>Erysipelotrichaceae</taxon>
        <taxon>Catenisphaera</taxon>
    </lineage>
</organism>
<keyword evidence="1" id="KW-0548">Nucleotidyltransferase</keyword>
<dbReference type="GO" id="GO:0003887">
    <property type="term" value="F:DNA-directed DNA polymerase activity"/>
    <property type="evidence" value="ECO:0007669"/>
    <property type="project" value="UniProtKB-EC"/>
</dbReference>
<dbReference type="AlphaFoldDB" id="A0A7W8FYA9"/>
<dbReference type="EMBL" id="JACHHK010000009">
    <property type="protein sequence ID" value="MBB5183817.1"/>
    <property type="molecule type" value="Genomic_DNA"/>
</dbReference>
<dbReference type="Gene3D" id="3.40.50.300">
    <property type="entry name" value="P-loop containing nucleotide triphosphate hydrolases"/>
    <property type="match status" value="1"/>
</dbReference>
<sequence>MNKKEWQTEQPVVYRTLSNVLKNKRTAHAFLFAGPKGANKTEAALLFAQSFFCEHPDEDGFACQECDACKRIAAEDSLDFYWHHAIGTVKEQRDPFHPEKKPKQIKQERIKKKDIAALQRFFEETGVSAHRLYILEDFDQATPDAANSLLKFLEEPQPGIIGILIADEKANVLPTIQSRCQWLPFRPASVRQIRRNLEQVMDAEDAEILAQSGYSQEQAEALVGENEYRILKEAAKNYMDHWDSMAGVFDMQTRIFPAKGKLTEKEFVRLWMRQLDYLVKKNEKLRFDQKIKVHEILVESFDVLRSPVDLALFLDRLYDRIRKVVIS</sequence>
<dbReference type="Proteomes" id="UP000539953">
    <property type="component" value="Unassembled WGS sequence"/>
</dbReference>
<dbReference type="SUPFAM" id="SSF52540">
    <property type="entry name" value="P-loop containing nucleoside triphosphate hydrolases"/>
    <property type="match status" value="1"/>
</dbReference>
<dbReference type="Pfam" id="PF13177">
    <property type="entry name" value="DNA_pol3_delta2"/>
    <property type="match status" value="1"/>
</dbReference>
<evidence type="ECO:0000313" key="2">
    <source>
        <dbReference type="Proteomes" id="UP000539953"/>
    </source>
</evidence>
<dbReference type="EC" id="2.7.7.7" evidence="1"/>
<dbReference type="RefSeq" id="WP_183329113.1">
    <property type="nucleotide sequence ID" value="NZ_JACHHK010000009.1"/>
</dbReference>
<dbReference type="PANTHER" id="PTHR11669">
    <property type="entry name" value="REPLICATION FACTOR C / DNA POLYMERASE III GAMMA-TAU SUBUNIT"/>
    <property type="match status" value="1"/>
</dbReference>
<dbReference type="InterPro" id="IPR050238">
    <property type="entry name" value="DNA_Rep/Repair_Clamp_Loader"/>
</dbReference>
<reference evidence="1 2" key="1">
    <citation type="submission" date="2020-08" db="EMBL/GenBank/DDBJ databases">
        <title>Genomic Encyclopedia of Type Strains, Phase IV (KMG-IV): sequencing the most valuable type-strain genomes for metagenomic binning, comparative biology and taxonomic classification.</title>
        <authorList>
            <person name="Goeker M."/>
        </authorList>
    </citation>
    <scope>NUCLEOTIDE SEQUENCE [LARGE SCALE GENOMIC DNA]</scope>
    <source>
        <strain evidence="1 2">DSM 25799</strain>
    </source>
</reference>
<keyword evidence="1" id="KW-0808">Transferase</keyword>
<name>A0A7W8FYA9_9FIRM</name>
<dbReference type="GO" id="GO:0006261">
    <property type="term" value="P:DNA-templated DNA replication"/>
    <property type="evidence" value="ECO:0007669"/>
    <property type="project" value="TreeGrafter"/>
</dbReference>
<proteinExistence type="predicted"/>
<dbReference type="InterPro" id="IPR027417">
    <property type="entry name" value="P-loop_NTPase"/>
</dbReference>